<dbReference type="PROSITE" id="PS51318">
    <property type="entry name" value="TAT"/>
    <property type="match status" value="1"/>
</dbReference>
<reference evidence="1 2" key="1">
    <citation type="submission" date="2019-05" db="EMBL/GenBank/DDBJ databases">
        <authorList>
            <person name="Pankratov T."/>
            <person name="Grouzdev D."/>
        </authorList>
    </citation>
    <scope>NUCLEOTIDE SEQUENCE [LARGE SCALE GENOMIC DNA]</scope>
    <source>
        <strain evidence="1 2">KEBCLARHB70R</strain>
    </source>
</reference>
<gene>
    <name evidence="1" type="ORF">FE263_00195</name>
</gene>
<dbReference type="PANTHER" id="PTHR31694:SF26">
    <property type="entry name" value="OS05G0151100 PROTEIN"/>
    <property type="match status" value="1"/>
</dbReference>
<dbReference type="EMBL" id="VCDI01000001">
    <property type="protein sequence ID" value="TLU73699.1"/>
    <property type="molecule type" value="Genomic_DNA"/>
</dbReference>
<sequence length="305" mass="30832">MLDETTIAAVKDDAVEATKNEAPRRSMLRRAGLGLAGVAAAGALTSKKANAQAITDAVIFNFALNFEYLGAEYYLRAATGKGLSSYSAVTGTGTQGTVTGGSAVPFQTTALAYYAQQLANDELAHVLTVREVLGSAAIAEPSIDLADSWTVLATAAGLIAPGQSFNPFADEVSFLLGAYVLEDVCVTALAGAAALLTNPTNIAYAASFLGAEGYQAGAIRGFLSNIGAGAATDAISALRAKLSGVGDNGTSVAGNPFNLTNVDTNGQNYRRTPQQVLAIAYGSSAAGTAGGLFFPNGVNGSVTVV</sequence>
<dbReference type="AlphaFoldDB" id="A0A5R9J9M1"/>
<dbReference type="PANTHER" id="PTHR31694">
    <property type="entry name" value="DESICCATION-LIKE PROTEIN"/>
    <property type="match status" value="1"/>
</dbReference>
<dbReference type="InterPro" id="IPR006311">
    <property type="entry name" value="TAT_signal"/>
</dbReference>
<comment type="caution">
    <text evidence="1">The sequence shown here is derived from an EMBL/GenBank/DDBJ whole genome shotgun (WGS) entry which is preliminary data.</text>
</comment>
<evidence type="ECO:0000313" key="2">
    <source>
        <dbReference type="Proteomes" id="UP000305654"/>
    </source>
</evidence>
<evidence type="ECO:0000313" key="1">
    <source>
        <dbReference type="EMBL" id="TLU73699.1"/>
    </source>
</evidence>
<dbReference type="OrthoDB" id="954262at2"/>
<name>A0A5R9J9M1_9PROT</name>
<dbReference type="Proteomes" id="UP000305654">
    <property type="component" value="Unassembled WGS sequence"/>
</dbReference>
<dbReference type="RefSeq" id="WP_138323952.1">
    <property type="nucleotide sequence ID" value="NZ_VCDI01000001.1"/>
</dbReference>
<dbReference type="InterPro" id="IPR052965">
    <property type="entry name" value="Pigment-catalase-like"/>
</dbReference>
<organism evidence="1 2">
    <name type="scientific">Lichenicoccus roseus</name>
    <dbReference type="NCBI Taxonomy" id="2683649"/>
    <lineage>
        <taxon>Bacteria</taxon>
        <taxon>Pseudomonadati</taxon>
        <taxon>Pseudomonadota</taxon>
        <taxon>Alphaproteobacteria</taxon>
        <taxon>Acetobacterales</taxon>
        <taxon>Acetobacteraceae</taxon>
        <taxon>Lichenicoccus</taxon>
    </lineage>
</organism>
<proteinExistence type="predicted"/>
<accession>A0A5R9J9M1</accession>
<keyword evidence="2" id="KW-1185">Reference proteome</keyword>
<protein>
    <submittedName>
        <fullName evidence="1">Ferritin-like domain-containing protein</fullName>
    </submittedName>
</protein>
<dbReference type="Pfam" id="PF13668">
    <property type="entry name" value="Ferritin_2"/>
    <property type="match status" value="1"/>
</dbReference>